<dbReference type="AlphaFoldDB" id="A0A660L9C1"/>
<evidence type="ECO:0008006" key="4">
    <source>
        <dbReference type="Google" id="ProtNLM"/>
    </source>
</evidence>
<keyword evidence="3" id="KW-1185">Reference proteome</keyword>
<evidence type="ECO:0000313" key="2">
    <source>
        <dbReference type="EMBL" id="RKQ90503.1"/>
    </source>
</evidence>
<proteinExistence type="predicted"/>
<organism evidence="2 3">
    <name type="scientific">Solirubrobacter pauli</name>
    <dbReference type="NCBI Taxonomy" id="166793"/>
    <lineage>
        <taxon>Bacteria</taxon>
        <taxon>Bacillati</taxon>
        <taxon>Actinomycetota</taxon>
        <taxon>Thermoleophilia</taxon>
        <taxon>Solirubrobacterales</taxon>
        <taxon>Solirubrobacteraceae</taxon>
        <taxon>Solirubrobacter</taxon>
    </lineage>
</organism>
<dbReference type="EMBL" id="RBIL01000001">
    <property type="protein sequence ID" value="RKQ90503.1"/>
    <property type="molecule type" value="Genomic_DNA"/>
</dbReference>
<dbReference type="RefSeq" id="WP_121247220.1">
    <property type="nucleotide sequence ID" value="NZ_RBIL01000001.1"/>
</dbReference>
<accession>A0A660L9C1</accession>
<dbReference type="Proteomes" id="UP000278962">
    <property type="component" value="Unassembled WGS sequence"/>
</dbReference>
<protein>
    <recommendedName>
        <fullName evidence="4">Mce-associated membrane protein</fullName>
    </recommendedName>
</protein>
<evidence type="ECO:0000313" key="3">
    <source>
        <dbReference type="Proteomes" id="UP000278962"/>
    </source>
</evidence>
<evidence type="ECO:0000256" key="1">
    <source>
        <dbReference type="SAM" id="MobiDB-lite"/>
    </source>
</evidence>
<comment type="caution">
    <text evidence="2">The sequence shown here is derived from an EMBL/GenBank/DDBJ whole genome shotgun (WGS) entry which is preliminary data.</text>
</comment>
<name>A0A660L9C1_9ACTN</name>
<feature type="compositionally biased region" description="Pro residues" evidence="1">
    <location>
        <begin position="64"/>
        <end position="73"/>
    </location>
</feature>
<gene>
    <name evidence="2" type="ORF">C8N24_0308</name>
</gene>
<reference evidence="2 3" key="1">
    <citation type="submission" date="2018-10" db="EMBL/GenBank/DDBJ databases">
        <title>Genomic Encyclopedia of Archaeal and Bacterial Type Strains, Phase II (KMG-II): from individual species to whole genera.</title>
        <authorList>
            <person name="Goeker M."/>
        </authorList>
    </citation>
    <scope>NUCLEOTIDE SEQUENCE [LARGE SCALE GENOMIC DNA]</scope>
    <source>
        <strain evidence="2 3">DSM 14954</strain>
    </source>
</reference>
<feature type="region of interest" description="Disordered" evidence="1">
    <location>
        <begin position="60"/>
        <end position="79"/>
    </location>
</feature>
<sequence length="207" mass="21960">MKSSLSVAALALIAAVATLVLPKLRDAQPPAPKLTDIAAATPTPTPTVGAAVTAEPVFVRPGEVAPPPGSPTPEPERAEHVAATPEQAVREYVQLAGNWTSSTVVANYRKLATRTVGDARVHAQTMVARVPIDKTYTTRKPVLETELAGVVRRGGQNDTPTYLAIVRQRLTIKGAPKPSETPAWQIATATLEQAPGGWVLTDWKDPR</sequence>